<feature type="domain" description="Nucleotidyl transferase" evidence="1">
    <location>
        <begin position="5"/>
        <end position="227"/>
    </location>
</feature>
<dbReference type="AlphaFoldDB" id="A0A1F5ISK2"/>
<reference evidence="2 3" key="1">
    <citation type="journal article" date="2016" name="Nat. Commun.">
        <title>Thousands of microbial genomes shed light on interconnected biogeochemical processes in an aquifer system.</title>
        <authorList>
            <person name="Anantharaman K."/>
            <person name="Brown C.T."/>
            <person name="Hug L.A."/>
            <person name="Sharon I."/>
            <person name="Castelle C.J."/>
            <person name="Probst A.J."/>
            <person name="Thomas B.C."/>
            <person name="Singh A."/>
            <person name="Wilkins M.J."/>
            <person name="Karaoz U."/>
            <person name="Brodie E.L."/>
            <person name="Williams K.H."/>
            <person name="Hubbard S.S."/>
            <person name="Banfield J.F."/>
        </authorList>
    </citation>
    <scope>NUCLEOTIDE SEQUENCE [LARGE SCALE GENOMIC DNA]</scope>
</reference>
<organism evidence="2 3">
    <name type="scientific">Candidatus Daviesbacteria bacterium RIFCSPHIGHO2_01_FULL_41_23</name>
    <dbReference type="NCBI Taxonomy" id="1797764"/>
    <lineage>
        <taxon>Bacteria</taxon>
        <taxon>Candidatus Daviesiibacteriota</taxon>
    </lineage>
</organism>
<proteinExistence type="predicted"/>
<dbReference type="CDD" id="cd04181">
    <property type="entry name" value="NTP_transferase"/>
    <property type="match status" value="1"/>
</dbReference>
<comment type="caution">
    <text evidence="2">The sequence shown here is derived from an EMBL/GenBank/DDBJ whole genome shotgun (WGS) entry which is preliminary data.</text>
</comment>
<sequence>MVKAAIILAGGKGERLRPYTNDRPKPMVEINGKPILAYQLEQLKKAGITEVVFACSYRREALQKHLSSGNKYGIKAFFSVEETPLGRGGGIKKAMKMLFPGWDNVVITNGDNLWKLDIQGLIKKHVDKKAMATIVVVPLKSPYGIVEFNGADEVLGFKEKPVLPHWVNAGIYCFSKEVEPLLPDEGDHEIETFPKLPTKRFLVFKSTDYWRGVDTVKDLTEAEKEVAEIFNG</sequence>
<dbReference type="EMBL" id="MFCR01000003">
    <property type="protein sequence ID" value="OGE19327.1"/>
    <property type="molecule type" value="Genomic_DNA"/>
</dbReference>
<evidence type="ECO:0000259" key="1">
    <source>
        <dbReference type="Pfam" id="PF00483"/>
    </source>
</evidence>
<dbReference type="Pfam" id="PF00483">
    <property type="entry name" value="NTP_transferase"/>
    <property type="match status" value="1"/>
</dbReference>
<gene>
    <name evidence="2" type="ORF">A2871_00550</name>
</gene>
<dbReference type="PANTHER" id="PTHR22572">
    <property type="entry name" value="SUGAR-1-PHOSPHATE GUANYL TRANSFERASE"/>
    <property type="match status" value="1"/>
</dbReference>
<evidence type="ECO:0000313" key="3">
    <source>
        <dbReference type="Proteomes" id="UP000176336"/>
    </source>
</evidence>
<evidence type="ECO:0000313" key="2">
    <source>
        <dbReference type="EMBL" id="OGE19327.1"/>
    </source>
</evidence>
<dbReference type="SUPFAM" id="SSF53448">
    <property type="entry name" value="Nucleotide-diphospho-sugar transferases"/>
    <property type="match status" value="1"/>
</dbReference>
<dbReference type="InterPro" id="IPR050486">
    <property type="entry name" value="Mannose-1P_guanyltransferase"/>
</dbReference>
<dbReference type="Proteomes" id="UP000176336">
    <property type="component" value="Unassembled WGS sequence"/>
</dbReference>
<dbReference type="InterPro" id="IPR005835">
    <property type="entry name" value="NTP_transferase_dom"/>
</dbReference>
<dbReference type="Gene3D" id="3.90.550.10">
    <property type="entry name" value="Spore Coat Polysaccharide Biosynthesis Protein SpsA, Chain A"/>
    <property type="match status" value="1"/>
</dbReference>
<dbReference type="InterPro" id="IPR029044">
    <property type="entry name" value="Nucleotide-diphossugar_trans"/>
</dbReference>
<name>A0A1F5ISK2_9BACT</name>
<accession>A0A1F5ISK2</accession>
<protein>
    <recommendedName>
        <fullName evidence="1">Nucleotidyl transferase domain-containing protein</fullName>
    </recommendedName>
</protein>